<name>A0A0A9DXM8_ARUDO</name>
<proteinExistence type="predicted"/>
<sequence>MKYYSLMINLSRLHFLLPKLWVKSWLQSFQGALRIIVKCCILHLQRLAMKFRTGYQIKDLM</sequence>
<dbReference type="EMBL" id="GBRH01204571">
    <property type="protein sequence ID" value="JAD93324.1"/>
    <property type="molecule type" value="Transcribed_RNA"/>
</dbReference>
<accession>A0A0A9DXM8</accession>
<dbReference type="AlphaFoldDB" id="A0A0A9DXM8"/>
<protein>
    <submittedName>
        <fullName evidence="1">Uncharacterized protein</fullName>
    </submittedName>
</protein>
<reference evidence="1" key="2">
    <citation type="journal article" date="2015" name="Data Brief">
        <title>Shoot transcriptome of the giant reed, Arundo donax.</title>
        <authorList>
            <person name="Barrero R.A."/>
            <person name="Guerrero F.D."/>
            <person name="Moolhuijzen P."/>
            <person name="Goolsby J.A."/>
            <person name="Tidwell J."/>
            <person name="Bellgard S.E."/>
            <person name="Bellgard M.I."/>
        </authorList>
    </citation>
    <scope>NUCLEOTIDE SEQUENCE</scope>
    <source>
        <tissue evidence="1">Shoot tissue taken approximately 20 cm above the soil surface</tissue>
    </source>
</reference>
<reference evidence="1" key="1">
    <citation type="submission" date="2014-09" db="EMBL/GenBank/DDBJ databases">
        <authorList>
            <person name="Magalhaes I.L.F."/>
            <person name="Oliveira U."/>
            <person name="Santos F.R."/>
            <person name="Vidigal T.H.D.A."/>
            <person name="Brescovit A.D."/>
            <person name="Santos A.J."/>
        </authorList>
    </citation>
    <scope>NUCLEOTIDE SEQUENCE</scope>
    <source>
        <tissue evidence="1">Shoot tissue taken approximately 20 cm above the soil surface</tissue>
    </source>
</reference>
<evidence type="ECO:0000313" key="1">
    <source>
        <dbReference type="EMBL" id="JAD93324.1"/>
    </source>
</evidence>
<organism evidence="1">
    <name type="scientific">Arundo donax</name>
    <name type="common">Giant reed</name>
    <name type="synonym">Donax arundinaceus</name>
    <dbReference type="NCBI Taxonomy" id="35708"/>
    <lineage>
        <taxon>Eukaryota</taxon>
        <taxon>Viridiplantae</taxon>
        <taxon>Streptophyta</taxon>
        <taxon>Embryophyta</taxon>
        <taxon>Tracheophyta</taxon>
        <taxon>Spermatophyta</taxon>
        <taxon>Magnoliopsida</taxon>
        <taxon>Liliopsida</taxon>
        <taxon>Poales</taxon>
        <taxon>Poaceae</taxon>
        <taxon>PACMAD clade</taxon>
        <taxon>Arundinoideae</taxon>
        <taxon>Arundineae</taxon>
        <taxon>Arundo</taxon>
    </lineage>
</organism>